<dbReference type="GO" id="GO:0003777">
    <property type="term" value="F:microtubule motor activity"/>
    <property type="evidence" value="ECO:0007669"/>
    <property type="project" value="InterPro"/>
</dbReference>
<protein>
    <recommendedName>
        <fullName evidence="7">Kinesin motor domain-containing protein</fullName>
    </recommendedName>
</protein>
<keyword evidence="3 5" id="KW-0067">ATP-binding</keyword>
<keyword evidence="9" id="KW-1185">Reference proteome</keyword>
<accession>A0A834I5P7</accession>
<dbReference type="Proteomes" id="UP000625711">
    <property type="component" value="Unassembled WGS sequence"/>
</dbReference>
<feature type="region of interest" description="Disordered" evidence="6">
    <location>
        <begin position="395"/>
        <end position="505"/>
    </location>
</feature>
<dbReference type="Gene3D" id="3.40.850.10">
    <property type="entry name" value="Kinesin motor domain"/>
    <property type="match status" value="2"/>
</dbReference>
<feature type="domain" description="Kinesin motor" evidence="7">
    <location>
        <begin position="5"/>
        <end position="156"/>
    </location>
</feature>
<dbReference type="GO" id="GO:0008017">
    <property type="term" value="F:microtubule binding"/>
    <property type="evidence" value="ECO:0007669"/>
    <property type="project" value="InterPro"/>
</dbReference>
<evidence type="ECO:0000313" key="8">
    <source>
        <dbReference type="EMBL" id="KAF7273141.1"/>
    </source>
</evidence>
<sequence length="726" mass="82965">MSRENVKVFYRVFPSDEPRSPHIKIDRKSRRIHVRRLQELSKNFMGERDRFWQFQADDIFENVSQERVFDVVVRDLLPDVIRGRTATVVAFGPIGTGKTFTLSGLNFSEKDFGVLPRIVTGLLQLIHQQPRNLKTSLEISYAEFDDGSAVDLLRREGRKSFNVSKTGYASNNLTSIITFHLTKKDSDLSNAVKTVSRLHVVDMAGIGTPGPGKSPKDIGKANLTSVQLEQLVQASNKDIPRYTKAIYRTSAYLYFLGGDFDGSNLLRFIGHIATRTDTLQLTLSTLRFGTSMKGMRSKQGRIRFDANEDVLVRVLKGQVEVCRQNKYLDSVLLNHNMVDVTDQERRLLVDRAVESYLKGTMDEITVMNVVEAKDIFSRLRTLYNEQDVRMTRLVAEKEQSHPKSEVSLKVKGSRSSTNAPGGKVTRKSKESVSNSDKKIGEENVSEKRMRISNSDWDYKAKKKSPSGTNSKQTASVKRRPSSTSVDKKDSRGSVKSSASSNIPIPQILPERKELWTQFTEQVTYETIVDEYKRNENSLRDQYKVYLDEISVLNKNKDAEGKCFRDLAQSFRKFNKPDEVDQDGLLKTSYAERSCQGYLDTARLELLKQQERVLLAQENFKAILDNRQQLAKKLNDEFDTYCLENASFPADTQLLEDELKSISVDVNLEQTERDFSCQFSEGIPKLPEREQMIKNLQGLMQIEIKNRKFNESQKIKKWKNISVNDKL</sequence>
<dbReference type="AlphaFoldDB" id="A0A834I5P7"/>
<name>A0A834I5P7_RHYFE</name>
<proteinExistence type="inferred from homology"/>
<dbReference type="EMBL" id="JAACXV010013552">
    <property type="protein sequence ID" value="KAF7273141.1"/>
    <property type="molecule type" value="Genomic_DNA"/>
</dbReference>
<dbReference type="PROSITE" id="PS50067">
    <property type="entry name" value="KINESIN_MOTOR_2"/>
    <property type="match status" value="1"/>
</dbReference>
<dbReference type="InterPro" id="IPR001752">
    <property type="entry name" value="Kinesin_motor_dom"/>
</dbReference>
<dbReference type="GO" id="GO:0005874">
    <property type="term" value="C:microtubule"/>
    <property type="evidence" value="ECO:0007669"/>
    <property type="project" value="TreeGrafter"/>
</dbReference>
<keyword evidence="2 5" id="KW-0547">Nucleotide-binding</keyword>
<evidence type="ECO:0000256" key="1">
    <source>
        <dbReference type="ARBA" id="ARBA00004245"/>
    </source>
</evidence>
<comment type="subcellular location">
    <subcellularLocation>
        <location evidence="1">Cytoplasm</location>
        <location evidence="1">Cytoskeleton</location>
    </subcellularLocation>
</comment>
<evidence type="ECO:0000259" key="7">
    <source>
        <dbReference type="PROSITE" id="PS50067"/>
    </source>
</evidence>
<dbReference type="Pfam" id="PF00225">
    <property type="entry name" value="Kinesin"/>
    <property type="match status" value="1"/>
</dbReference>
<dbReference type="OrthoDB" id="3176171at2759"/>
<evidence type="ECO:0000256" key="3">
    <source>
        <dbReference type="ARBA" id="ARBA00022840"/>
    </source>
</evidence>
<comment type="similarity">
    <text evidence="5">Belongs to the TRAFAC class myosin-kinesin ATPase superfamily. Kinesin family.</text>
</comment>
<reference evidence="8" key="1">
    <citation type="submission" date="2020-08" db="EMBL/GenBank/DDBJ databases">
        <title>Genome sequencing and assembly of the red palm weevil Rhynchophorus ferrugineus.</title>
        <authorList>
            <person name="Dias G.B."/>
            <person name="Bergman C.M."/>
            <person name="Manee M."/>
        </authorList>
    </citation>
    <scope>NUCLEOTIDE SEQUENCE</scope>
    <source>
        <strain evidence="8">AA-2017</strain>
        <tissue evidence="8">Whole larva</tissue>
    </source>
</reference>
<dbReference type="InterPro" id="IPR036961">
    <property type="entry name" value="Kinesin_motor_dom_sf"/>
</dbReference>
<evidence type="ECO:0000256" key="2">
    <source>
        <dbReference type="ARBA" id="ARBA00022741"/>
    </source>
</evidence>
<evidence type="ECO:0000256" key="5">
    <source>
        <dbReference type="PROSITE-ProRule" id="PRU00283"/>
    </source>
</evidence>
<gene>
    <name evidence="8" type="ORF">GWI33_014135</name>
</gene>
<feature type="compositionally biased region" description="Polar residues" evidence="6">
    <location>
        <begin position="493"/>
        <end position="503"/>
    </location>
</feature>
<evidence type="ECO:0000256" key="6">
    <source>
        <dbReference type="SAM" id="MobiDB-lite"/>
    </source>
</evidence>
<comment type="caution">
    <text evidence="8">The sequence shown here is derived from an EMBL/GenBank/DDBJ whole genome shotgun (WGS) entry which is preliminary data.</text>
</comment>
<dbReference type="SMART" id="SM00129">
    <property type="entry name" value="KISc"/>
    <property type="match status" value="1"/>
</dbReference>
<dbReference type="PANTHER" id="PTHR24115">
    <property type="entry name" value="KINESIN-RELATED"/>
    <property type="match status" value="1"/>
</dbReference>
<feature type="compositionally biased region" description="Polar residues" evidence="6">
    <location>
        <begin position="465"/>
        <end position="475"/>
    </location>
</feature>
<feature type="compositionally biased region" description="Basic and acidic residues" evidence="6">
    <location>
        <begin position="395"/>
        <end position="408"/>
    </location>
</feature>
<organism evidence="8 9">
    <name type="scientific">Rhynchophorus ferrugineus</name>
    <name type="common">Red palm weevil</name>
    <name type="synonym">Curculio ferrugineus</name>
    <dbReference type="NCBI Taxonomy" id="354439"/>
    <lineage>
        <taxon>Eukaryota</taxon>
        <taxon>Metazoa</taxon>
        <taxon>Ecdysozoa</taxon>
        <taxon>Arthropoda</taxon>
        <taxon>Hexapoda</taxon>
        <taxon>Insecta</taxon>
        <taxon>Pterygota</taxon>
        <taxon>Neoptera</taxon>
        <taxon>Endopterygota</taxon>
        <taxon>Coleoptera</taxon>
        <taxon>Polyphaga</taxon>
        <taxon>Cucujiformia</taxon>
        <taxon>Curculionidae</taxon>
        <taxon>Dryophthorinae</taxon>
        <taxon>Rhynchophorus</taxon>
    </lineage>
</organism>
<dbReference type="InterPro" id="IPR027417">
    <property type="entry name" value="P-loop_NTPase"/>
</dbReference>
<dbReference type="PRINTS" id="PR00380">
    <property type="entry name" value="KINESINHEAVY"/>
</dbReference>
<dbReference type="GO" id="GO:0005524">
    <property type="term" value="F:ATP binding"/>
    <property type="evidence" value="ECO:0007669"/>
    <property type="project" value="UniProtKB-UniRule"/>
</dbReference>
<keyword evidence="5" id="KW-0505">Motor protein</keyword>
<dbReference type="InterPro" id="IPR027640">
    <property type="entry name" value="Kinesin-like_fam"/>
</dbReference>
<dbReference type="GO" id="GO:0005871">
    <property type="term" value="C:kinesin complex"/>
    <property type="evidence" value="ECO:0007669"/>
    <property type="project" value="TreeGrafter"/>
</dbReference>
<keyword evidence="4" id="KW-0963">Cytoplasm</keyword>
<evidence type="ECO:0000313" key="9">
    <source>
        <dbReference type="Proteomes" id="UP000625711"/>
    </source>
</evidence>
<dbReference type="SUPFAM" id="SSF52540">
    <property type="entry name" value="P-loop containing nucleoside triphosphate hydrolases"/>
    <property type="match status" value="1"/>
</dbReference>
<evidence type="ECO:0000256" key="4">
    <source>
        <dbReference type="ARBA" id="ARBA00023212"/>
    </source>
</evidence>
<feature type="compositionally biased region" description="Basic and acidic residues" evidence="6">
    <location>
        <begin position="427"/>
        <end position="449"/>
    </location>
</feature>
<dbReference type="GO" id="GO:0007018">
    <property type="term" value="P:microtubule-based movement"/>
    <property type="evidence" value="ECO:0007669"/>
    <property type="project" value="InterPro"/>
</dbReference>
<dbReference type="GO" id="GO:0016887">
    <property type="term" value="F:ATP hydrolysis activity"/>
    <property type="evidence" value="ECO:0007669"/>
    <property type="project" value="TreeGrafter"/>
</dbReference>
<keyword evidence="4" id="KW-0206">Cytoskeleton</keyword>
<feature type="binding site" evidence="5">
    <location>
        <begin position="92"/>
        <end position="99"/>
    </location>
    <ligand>
        <name>ATP</name>
        <dbReference type="ChEBI" id="CHEBI:30616"/>
    </ligand>
</feature>